<dbReference type="Gene3D" id="1.10.10.10">
    <property type="entry name" value="Winged helix-like DNA-binding domain superfamily/Winged helix DNA-binding domain"/>
    <property type="match status" value="1"/>
</dbReference>
<evidence type="ECO:0000313" key="6">
    <source>
        <dbReference type="EMBL" id="OYO09494.1"/>
    </source>
</evidence>
<protein>
    <recommendedName>
        <fullName evidence="5">HTH lysR-type domain-containing protein</fullName>
    </recommendedName>
</protein>
<dbReference type="Pfam" id="PF03466">
    <property type="entry name" value="LysR_substrate"/>
    <property type="match status" value="1"/>
</dbReference>
<dbReference type="GO" id="GO:0003700">
    <property type="term" value="F:DNA-binding transcription factor activity"/>
    <property type="evidence" value="ECO:0007669"/>
    <property type="project" value="InterPro"/>
</dbReference>
<dbReference type="GO" id="GO:0032993">
    <property type="term" value="C:protein-DNA complex"/>
    <property type="evidence" value="ECO:0007669"/>
    <property type="project" value="TreeGrafter"/>
</dbReference>
<dbReference type="Gene3D" id="3.40.190.290">
    <property type="match status" value="1"/>
</dbReference>
<dbReference type="Proteomes" id="UP000215896">
    <property type="component" value="Unassembled WGS sequence"/>
</dbReference>
<dbReference type="GO" id="GO:0003677">
    <property type="term" value="F:DNA binding"/>
    <property type="evidence" value="ECO:0007669"/>
    <property type="project" value="UniProtKB-KW"/>
</dbReference>
<dbReference type="SUPFAM" id="SSF46785">
    <property type="entry name" value="Winged helix' DNA-binding domain"/>
    <property type="match status" value="1"/>
</dbReference>
<accession>A0A255G9G2</accession>
<dbReference type="EMBL" id="NMVO01000017">
    <property type="protein sequence ID" value="OYO09494.1"/>
    <property type="molecule type" value="Genomic_DNA"/>
</dbReference>
<dbReference type="InterPro" id="IPR036390">
    <property type="entry name" value="WH_DNA-bd_sf"/>
</dbReference>
<dbReference type="Pfam" id="PF00126">
    <property type="entry name" value="HTH_1"/>
    <property type="match status" value="1"/>
</dbReference>
<dbReference type="PANTHER" id="PTHR30346">
    <property type="entry name" value="TRANSCRIPTIONAL DUAL REGULATOR HCAR-RELATED"/>
    <property type="match status" value="1"/>
</dbReference>
<evidence type="ECO:0000256" key="4">
    <source>
        <dbReference type="ARBA" id="ARBA00023163"/>
    </source>
</evidence>
<evidence type="ECO:0000256" key="3">
    <source>
        <dbReference type="ARBA" id="ARBA00023125"/>
    </source>
</evidence>
<organism evidence="6 7">
    <name type="scientific">Enemella evansiae</name>
    <dbReference type="NCBI Taxonomy" id="2016499"/>
    <lineage>
        <taxon>Bacteria</taxon>
        <taxon>Bacillati</taxon>
        <taxon>Actinomycetota</taxon>
        <taxon>Actinomycetes</taxon>
        <taxon>Propionibacteriales</taxon>
        <taxon>Propionibacteriaceae</taxon>
        <taxon>Enemella</taxon>
    </lineage>
</organism>
<dbReference type="PANTHER" id="PTHR30346:SF0">
    <property type="entry name" value="HCA OPERON TRANSCRIPTIONAL ACTIVATOR HCAR"/>
    <property type="match status" value="1"/>
</dbReference>
<dbReference type="AlphaFoldDB" id="A0A255G9G2"/>
<feature type="domain" description="HTH lysR-type" evidence="5">
    <location>
        <begin position="52"/>
        <end position="109"/>
    </location>
</feature>
<evidence type="ECO:0000259" key="5">
    <source>
        <dbReference type="PROSITE" id="PS50931"/>
    </source>
</evidence>
<name>A0A255G9G2_9ACTN</name>
<dbReference type="OrthoDB" id="3181812at2"/>
<evidence type="ECO:0000256" key="1">
    <source>
        <dbReference type="ARBA" id="ARBA00009437"/>
    </source>
</evidence>
<dbReference type="InterPro" id="IPR000847">
    <property type="entry name" value="LysR_HTH_N"/>
</dbReference>
<evidence type="ECO:0000256" key="2">
    <source>
        <dbReference type="ARBA" id="ARBA00023015"/>
    </source>
</evidence>
<evidence type="ECO:0000313" key="7">
    <source>
        <dbReference type="Proteomes" id="UP000215896"/>
    </source>
</evidence>
<dbReference type="InterPro" id="IPR036388">
    <property type="entry name" value="WH-like_DNA-bd_sf"/>
</dbReference>
<dbReference type="SUPFAM" id="SSF53850">
    <property type="entry name" value="Periplasmic binding protein-like II"/>
    <property type="match status" value="1"/>
</dbReference>
<gene>
    <name evidence="6" type="ORF">CGZ94_17600</name>
</gene>
<keyword evidence="3" id="KW-0238">DNA-binding</keyword>
<comment type="similarity">
    <text evidence="1">Belongs to the LysR transcriptional regulatory family.</text>
</comment>
<dbReference type="PROSITE" id="PS50931">
    <property type="entry name" value="HTH_LYSR"/>
    <property type="match status" value="1"/>
</dbReference>
<comment type="caution">
    <text evidence="6">The sequence shown here is derived from an EMBL/GenBank/DDBJ whole genome shotgun (WGS) entry which is preliminary data.</text>
</comment>
<reference evidence="6 7" key="1">
    <citation type="submission" date="2017-07" db="EMBL/GenBank/DDBJ databases">
        <title>Draft whole genome sequences of clinical Proprionibacteriaceae strains.</title>
        <authorList>
            <person name="Bernier A.-M."/>
            <person name="Bernard K."/>
            <person name="Domingo M.-C."/>
        </authorList>
    </citation>
    <scope>NUCLEOTIDE SEQUENCE [LARGE SCALE GENOMIC DNA]</scope>
    <source>
        <strain evidence="6 7">NML 030167</strain>
    </source>
</reference>
<keyword evidence="7" id="KW-1185">Reference proteome</keyword>
<sequence>MTRPLRVRVVAMPLVVVAMPSSLGWRTADGPTMIRPRLTTVGCWLTVVGMDLDTALLRTWCVLAEEQHTGRAAQRLQISQQAVSKRLARLEQQLGTVLFERDGRRLRPTRVGIELLPQAAELVADVDRLVTRARPEQRELRIDVLDQQLSIAGAAADHASRSRLSISLVTRGDTRTAREVLRSGYADLAFGRASSFTEGAPAPIALAGPVLEPIVLLVGDGHPLAGDDEVDFEALRGLRLWFPMTGAPREWRGLVEDLAERCGLLLDPVGSTMGLPRFFDRLAASDDRISLYGAGMAAPPPGLRTVAISRPVPVFCWLAGWPATSGDRVQRRLAEAVIGRARRAIAEPDPEDAWWPDADRQVVESLVPARSRFPG</sequence>
<proteinExistence type="inferred from homology"/>
<keyword evidence="2" id="KW-0805">Transcription regulation</keyword>
<dbReference type="PRINTS" id="PR00039">
    <property type="entry name" value="HTHLYSR"/>
</dbReference>
<keyword evidence="4" id="KW-0804">Transcription</keyword>
<dbReference type="InterPro" id="IPR005119">
    <property type="entry name" value="LysR_subst-bd"/>
</dbReference>